<proteinExistence type="predicted"/>
<dbReference type="SMART" id="SM00722">
    <property type="entry name" value="CASH"/>
    <property type="match status" value="2"/>
</dbReference>
<dbReference type="SMART" id="SM00710">
    <property type="entry name" value="PbH1"/>
    <property type="match status" value="8"/>
</dbReference>
<dbReference type="InterPro" id="IPR006626">
    <property type="entry name" value="PbH1"/>
</dbReference>
<dbReference type="STRING" id="1454001.AW08_03111"/>
<dbReference type="Pfam" id="PF05048">
    <property type="entry name" value="NosD"/>
    <property type="match status" value="1"/>
</dbReference>
<dbReference type="Proteomes" id="UP000020218">
    <property type="component" value="Unassembled WGS sequence"/>
</dbReference>
<name>A0A011MSQ6_9PROT</name>
<keyword evidence="1" id="KW-0732">Signal</keyword>
<sequence length="419" mass="45737">MRAAFAAASLGVLFGLVLAAAEGTGSDPPAPSLQPWIDATPSGGILQLPAGTYSGPVLISRPILIDGRGEVTIDGGGKGTVVTVRTTGVVLRRLHLRNSGDSHDRIDSGVLVEDGQHNLIEDNRIDEVLFGITLQQANDNRIVGNRIRSLALAPADRGDGIRLWYSMSNRIERNELRGVRDITVSNSLRNRFVGNSVHDSRRAMNLLFAHRTLIEGNHLRDNSSGITALNSDGLVIRRNQILHAIDASGAGVALKESGTTLLHDNEIIHCAVGILSDSPRHAINRMAVIDNRIAHNVTGISFYGERGGHLVLRNRFEHNLWPALVGAGDSDDANQWWGNYWDGYQGFDLDDDGIGDTPHEVWAHADRIWMETPMAAFFRNAPALEMLDFLERLAPFAPPTLMLRDPEPLSRQPVRGSGR</sequence>
<dbReference type="EMBL" id="JFAX01000021">
    <property type="protein sequence ID" value="EXI65591.1"/>
    <property type="molecule type" value="Genomic_DNA"/>
</dbReference>
<dbReference type="PATRIC" id="fig|1454001.3.peg.3158"/>
<dbReference type="NCBIfam" id="TIGR04247">
    <property type="entry name" value="NosD_copper_fam"/>
    <property type="match status" value="1"/>
</dbReference>
<accession>A0A011MSQ6</accession>
<comment type="caution">
    <text evidence="3">The sequence shown here is derived from an EMBL/GenBank/DDBJ whole genome shotgun (WGS) entry which is preliminary data.</text>
</comment>
<evidence type="ECO:0000259" key="2">
    <source>
        <dbReference type="SMART" id="SM00722"/>
    </source>
</evidence>
<feature type="chain" id="PRO_5001460997" evidence="1">
    <location>
        <begin position="20"/>
        <end position="419"/>
    </location>
</feature>
<feature type="signal peptide" evidence="1">
    <location>
        <begin position="1"/>
        <end position="19"/>
    </location>
</feature>
<evidence type="ECO:0000313" key="4">
    <source>
        <dbReference type="Proteomes" id="UP000020218"/>
    </source>
</evidence>
<evidence type="ECO:0000256" key="1">
    <source>
        <dbReference type="SAM" id="SignalP"/>
    </source>
</evidence>
<dbReference type="SUPFAM" id="SSF51126">
    <property type="entry name" value="Pectin lyase-like"/>
    <property type="match status" value="1"/>
</dbReference>
<organism evidence="3 4">
    <name type="scientific">Candidatus Accumulibacter adjunctus</name>
    <dbReference type="NCBI Taxonomy" id="1454001"/>
    <lineage>
        <taxon>Bacteria</taxon>
        <taxon>Pseudomonadati</taxon>
        <taxon>Pseudomonadota</taxon>
        <taxon>Betaproteobacteria</taxon>
        <taxon>Candidatus Accumulibacter</taxon>
    </lineage>
</organism>
<dbReference type="InterPro" id="IPR011050">
    <property type="entry name" value="Pectin_lyase_fold/virulence"/>
</dbReference>
<feature type="domain" description="Carbohydrate-binding/sugar hydrolysis" evidence="2">
    <location>
        <begin position="191"/>
        <end position="357"/>
    </location>
</feature>
<keyword evidence="4" id="KW-1185">Reference proteome</keyword>
<gene>
    <name evidence="3" type="ORF">AW08_03111</name>
</gene>
<feature type="domain" description="Carbohydrate-binding/sugar hydrolysis" evidence="2">
    <location>
        <begin position="48"/>
        <end position="182"/>
    </location>
</feature>
<dbReference type="InterPro" id="IPR026464">
    <property type="entry name" value="NosD_copper_fam"/>
</dbReference>
<protein>
    <submittedName>
        <fullName evidence="3">Nitrous oxide reductase family maturation protein NosD</fullName>
    </submittedName>
</protein>
<evidence type="ECO:0000313" key="3">
    <source>
        <dbReference type="EMBL" id="EXI65591.1"/>
    </source>
</evidence>
<dbReference type="InterPro" id="IPR006633">
    <property type="entry name" value="Carb-bd_sugar_hydrolysis-dom"/>
</dbReference>
<dbReference type="Gene3D" id="2.160.20.10">
    <property type="entry name" value="Single-stranded right-handed beta-helix, Pectin lyase-like"/>
    <property type="match status" value="1"/>
</dbReference>
<dbReference type="AlphaFoldDB" id="A0A011MSQ6"/>
<dbReference type="InterPro" id="IPR007742">
    <property type="entry name" value="NosD_dom"/>
</dbReference>
<reference evidence="3" key="1">
    <citation type="submission" date="2014-02" db="EMBL/GenBank/DDBJ databases">
        <title>Expanding our view of genomic diversity in Candidatus Accumulibacter clades.</title>
        <authorList>
            <person name="Skennerton C.T."/>
            <person name="Barr J.J."/>
            <person name="Slater F.R."/>
            <person name="Bond P.L."/>
            <person name="Tyson G.W."/>
        </authorList>
    </citation>
    <scope>NUCLEOTIDE SEQUENCE [LARGE SCALE GENOMIC DNA]</scope>
</reference>
<dbReference type="InterPro" id="IPR012334">
    <property type="entry name" value="Pectin_lyas_fold"/>
</dbReference>